<sequence>MYIALAVFASLVGLFVTGAAIFTAWTFYASRKKTVEVQQQDGNAPAAAAGNPWSWFLRWTVADYAALFLFGFGAVFLLTDLVGVAKDRDQFPMYHYAYLLCGIVFSFMGMLFTFVRLALVLRLTGGSAAAHHHPHKPDQTKHAE</sequence>
<keyword evidence="3" id="KW-1185">Reference proteome</keyword>
<feature type="transmembrane region" description="Helical" evidence="1">
    <location>
        <begin position="64"/>
        <end position="84"/>
    </location>
</feature>
<keyword evidence="1" id="KW-1133">Transmembrane helix</keyword>
<dbReference type="Proteomes" id="UP000307943">
    <property type="component" value="Unassembled WGS sequence"/>
</dbReference>
<gene>
    <name evidence="2" type="ORF">FE784_15735</name>
</gene>
<proteinExistence type="predicted"/>
<evidence type="ECO:0000313" key="3">
    <source>
        <dbReference type="Proteomes" id="UP000307943"/>
    </source>
</evidence>
<evidence type="ECO:0000256" key="1">
    <source>
        <dbReference type="SAM" id="Phobius"/>
    </source>
</evidence>
<dbReference type="EMBL" id="VDCQ01000020">
    <property type="protein sequence ID" value="TNJ65271.1"/>
    <property type="molecule type" value="Genomic_DNA"/>
</dbReference>
<keyword evidence="1" id="KW-0472">Membrane</keyword>
<keyword evidence="1" id="KW-0812">Transmembrane</keyword>
<dbReference type="AlphaFoldDB" id="A0A5C4T8C2"/>
<name>A0A5C4T8C2_9BACL</name>
<evidence type="ECO:0000313" key="2">
    <source>
        <dbReference type="EMBL" id="TNJ65271.1"/>
    </source>
</evidence>
<feature type="transmembrane region" description="Helical" evidence="1">
    <location>
        <begin position="96"/>
        <end position="119"/>
    </location>
</feature>
<accession>A0A5C4T8C2</accession>
<comment type="caution">
    <text evidence="2">The sequence shown here is derived from an EMBL/GenBank/DDBJ whole genome shotgun (WGS) entry which is preliminary data.</text>
</comment>
<organism evidence="2 3">
    <name type="scientific">Paenibacillus hemerocallicola</name>
    <dbReference type="NCBI Taxonomy" id="1172614"/>
    <lineage>
        <taxon>Bacteria</taxon>
        <taxon>Bacillati</taxon>
        <taxon>Bacillota</taxon>
        <taxon>Bacilli</taxon>
        <taxon>Bacillales</taxon>
        <taxon>Paenibacillaceae</taxon>
        <taxon>Paenibacillus</taxon>
    </lineage>
</organism>
<protein>
    <submittedName>
        <fullName evidence="2">Uncharacterized protein</fullName>
    </submittedName>
</protein>
<dbReference type="RefSeq" id="WP_139603169.1">
    <property type="nucleotide sequence ID" value="NZ_VDCQ01000020.1"/>
</dbReference>
<dbReference type="OrthoDB" id="2616762at2"/>
<reference evidence="2 3" key="1">
    <citation type="submission" date="2019-05" db="EMBL/GenBank/DDBJ databases">
        <title>We sequenced the genome of Paenibacillus hemerocallicola KCTC 33185 for further insight into its adaptation and study the phylogeny of Paenibacillus.</title>
        <authorList>
            <person name="Narsing Rao M.P."/>
        </authorList>
    </citation>
    <scope>NUCLEOTIDE SEQUENCE [LARGE SCALE GENOMIC DNA]</scope>
    <source>
        <strain evidence="2 3">KCTC 33185</strain>
    </source>
</reference>